<dbReference type="PANTHER" id="PTHR11544">
    <property type="entry name" value="COLD SHOCK DOMAIN CONTAINING PROTEINS"/>
    <property type="match status" value="1"/>
</dbReference>
<accession>A0A1X2I653</accession>
<dbReference type="InterPro" id="IPR002059">
    <property type="entry name" value="CSP_DNA-bd"/>
</dbReference>
<dbReference type="GO" id="GO:0003677">
    <property type="term" value="F:DNA binding"/>
    <property type="evidence" value="ECO:0007669"/>
    <property type="project" value="UniProtKB-KW"/>
</dbReference>
<keyword evidence="4" id="KW-1185">Reference proteome</keyword>
<comment type="caution">
    <text evidence="3">The sequence shown here is derived from an EMBL/GenBank/DDBJ whole genome shotgun (WGS) entry which is preliminary data.</text>
</comment>
<name>A0A1X2I653_9FUNG</name>
<dbReference type="STRING" id="90262.A0A1X2I653"/>
<dbReference type="Pfam" id="PF00313">
    <property type="entry name" value="CSD"/>
    <property type="match status" value="1"/>
</dbReference>
<dbReference type="SUPFAM" id="SSF50249">
    <property type="entry name" value="Nucleic acid-binding proteins"/>
    <property type="match status" value="1"/>
</dbReference>
<dbReference type="PRINTS" id="PR00050">
    <property type="entry name" value="COLDSHOCK"/>
</dbReference>
<dbReference type="OrthoDB" id="422005at2759"/>
<feature type="domain" description="CSD" evidence="2">
    <location>
        <begin position="9"/>
        <end position="80"/>
    </location>
</feature>
<organism evidence="3 4">
    <name type="scientific">Absidia repens</name>
    <dbReference type="NCBI Taxonomy" id="90262"/>
    <lineage>
        <taxon>Eukaryota</taxon>
        <taxon>Fungi</taxon>
        <taxon>Fungi incertae sedis</taxon>
        <taxon>Mucoromycota</taxon>
        <taxon>Mucoromycotina</taxon>
        <taxon>Mucoromycetes</taxon>
        <taxon>Mucorales</taxon>
        <taxon>Cunninghamellaceae</taxon>
        <taxon>Absidia</taxon>
    </lineage>
</organism>
<proteinExistence type="predicted"/>
<evidence type="ECO:0000313" key="3">
    <source>
        <dbReference type="EMBL" id="ORZ10172.1"/>
    </source>
</evidence>
<dbReference type="InterPro" id="IPR012340">
    <property type="entry name" value="NA-bd_OB-fold"/>
</dbReference>
<evidence type="ECO:0000256" key="1">
    <source>
        <dbReference type="SAM" id="MobiDB-lite"/>
    </source>
</evidence>
<keyword evidence="3" id="KW-0238">DNA-binding</keyword>
<dbReference type="SMART" id="SM00357">
    <property type="entry name" value="CSP"/>
    <property type="match status" value="1"/>
</dbReference>
<evidence type="ECO:0000313" key="4">
    <source>
        <dbReference type="Proteomes" id="UP000193560"/>
    </source>
</evidence>
<dbReference type="EMBL" id="MCGE01000025">
    <property type="protein sequence ID" value="ORZ10172.1"/>
    <property type="molecule type" value="Genomic_DNA"/>
</dbReference>
<dbReference type="Gene3D" id="2.40.50.140">
    <property type="entry name" value="Nucleic acid-binding proteins"/>
    <property type="match status" value="1"/>
</dbReference>
<dbReference type="InterPro" id="IPR011129">
    <property type="entry name" value="CSD"/>
</dbReference>
<protein>
    <submittedName>
        <fullName evidence="3">Cold-shock' DNA-binding domain-domain-containing protein</fullName>
    </submittedName>
</protein>
<dbReference type="AlphaFoldDB" id="A0A1X2I653"/>
<gene>
    <name evidence="3" type="ORF">BCR42DRAFT_422891</name>
</gene>
<sequence>MSDTHTSTRKTGQVKFFNSTKGYGFIVSKEQEGSDTVEDVFVHHTSIKNDGGFRSLCQDEEVEYDLIKGPKGMQATLVTGIGGGPVKGDLVDSSQRHGRQSQYQGHRHMKQYGYQQKRHQHQHYHPEYYNSNSYYQVQGYHPIPPIYVYHHQHHHHPSYHHYSHHEAYAAANTAPSASAYYPSPPSTNHPPAIIHYSLPSNSSIPFSSHPMPLPSSSPVDSKTESY</sequence>
<evidence type="ECO:0000259" key="2">
    <source>
        <dbReference type="PROSITE" id="PS51857"/>
    </source>
</evidence>
<dbReference type="Proteomes" id="UP000193560">
    <property type="component" value="Unassembled WGS sequence"/>
</dbReference>
<dbReference type="InterPro" id="IPR050181">
    <property type="entry name" value="Cold_shock_domain"/>
</dbReference>
<feature type="compositionally biased region" description="Low complexity" evidence="1">
    <location>
        <begin position="207"/>
        <end position="218"/>
    </location>
</feature>
<reference evidence="3 4" key="1">
    <citation type="submission" date="2016-07" db="EMBL/GenBank/DDBJ databases">
        <title>Pervasive Adenine N6-methylation of Active Genes in Fungi.</title>
        <authorList>
            <consortium name="DOE Joint Genome Institute"/>
            <person name="Mondo S.J."/>
            <person name="Dannebaum R.O."/>
            <person name="Kuo R.C."/>
            <person name="Labutti K."/>
            <person name="Haridas S."/>
            <person name="Kuo A."/>
            <person name="Salamov A."/>
            <person name="Ahrendt S.R."/>
            <person name="Lipzen A."/>
            <person name="Sullivan W."/>
            <person name="Andreopoulos W.B."/>
            <person name="Clum A."/>
            <person name="Lindquist E."/>
            <person name="Daum C."/>
            <person name="Ramamoorthy G.K."/>
            <person name="Gryganskyi A."/>
            <person name="Culley D."/>
            <person name="Magnuson J.K."/>
            <person name="James T.Y."/>
            <person name="O'Malley M.A."/>
            <person name="Stajich J.E."/>
            <person name="Spatafora J.W."/>
            <person name="Visel A."/>
            <person name="Grigoriev I.V."/>
        </authorList>
    </citation>
    <scope>NUCLEOTIDE SEQUENCE [LARGE SCALE GENOMIC DNA]</scope>
    <source>
        <strain evidence="3 4">NRRL 1336</strain>
    </source>
</reference>
<feature type="region of interest" description="Disordered" evidence="1">
    <location>
        <begin position="207"/>
        <end position="226"/>
    </location>
</feature>
<dbReference type="PROSITE" id="PS51857">
    <property type="entry name" value="CSD_2"/>
    <property type="match status" value="1"/>
</dbReference>